<dbReference type="GO" id="GO:0016787">
    <property type="term" value="F:hydrolase activity"/>
    <property type="evidence" value="ECO:0007669"/>
    <property type="project" value="UniProtKB-KW"/>
</dbReference>
<dbReference type="Gene3D" id="1.20.5.340">
    <property type="match status" value="1"/>
</dbReference>
<sequence>MLDELLGRAELKARIQELEEEKHHLERQLAAESERRSDAVADRQQAEQRVNKLEDKIIELEDRLDREADRETATDRTVRGTESLRGGRLAAVLDRLRSFQTGPEGALSAAVVDAEAALPETVSEAAGDCGPLVRRAAPAIYYTDDAGLVSVALRPPITPEGFVDWAETFRVDESWFRPTGSLVFGVVRADVFAVGVYEDGDRTEFAGFESNVKSDHSKGGFSQGRFERIRNEQIDDHLDEARELLVDHIDRANPDRVILTGEQSVLQELSGLADHTASTDAGGKPEAALDHAMTDFWTTRLVRF</sequence>
<dbReference type="InterPro" id="IPR040783">
    <property type="entry name" value="VLRF1"/>
</dbReference>
<gene>
    <name evidence="3" type="ORF">ACFSBW_12805</name>
</gene>
<feature type="domain" description="Actinobacteria/chloroflexi VLRF1 release factor" evidence="2">
    <location>
        <begin position="182"/>
        <end position="301"/>
    </location>
</feature>
<dbReference type="Proteomes" id="UP001597052">
    <property type="component" value="Unassembled WGS sequence"/>
</dbReference>
<evidence type="ECO:0000259" key="2">
    <source>
        <dbReference type="Pfam" id="PF18859"/>
    </source>
</evidence>
<dbReference type="AlphaFoldDB" id="A0ABD6DBR0"/>
<evidence type="ECO:0000256" key="1">
    <source>
        <dbReference type="SAM" id="MobiDB-lite"/>
    </source>
</evidence>
<dbReference type="EMBL" id="JBHUDM010000003">
    <property type="protein sequence ID" value="MFD1642755.1"/>
    <property type="molecule type" value="Genomic_DNA"/>
</dbReference>
<protein>
    <submittedName>
        <fullName evidence="3">Vms1/Ankzf1 family peptidyl-tRNA hydrolase</fullName>
    </submittedName>
</protein>
<evidence type="ECO:0000313" key="4">
    <source>
        <dbReference type="Proteomes" id="UP001597052"/>
    </source>
</evidence>
<accession>A0ABD6DBR0</accession>
<dbReference type="InterPro" id="IPR042226">
    <property type="entry name" value="eFR1_2_sf"/>
</dbReference>
<evidence type="ECO:0000313" key="3">
    <source>
        <dbReference type="EMBL" id="MFD1642755.1"/>
    </source>
</evidence>
<reference evidence="3 4" key="1">
    <citation type="journal article" date="2019" name="Int. J. Syst. Evol. Microbiol.">
        <title>The Global Catalogue of Microorganisms (GCM) 10K type strain sequencing project: providing services to taxonomists for standard genome sequencing and annotation.</title>
        <authorList>
            <consortium name="The Broad Institute Genomics Platform"/>
            <consortium name="The Broad Institute Genome Sequencing Center for Infectious Disease"/>
            <person name="Wu L."/>
            <person name="Ma J."/>
        </authorList>
    </citation>
    <scope>NUCLEOTIDE SEQUENCE [LARGE SCALE GENOMIC DNA]</scope>
    <source>
        <strain evidence="3 4">CGMCC 1.10593</strain>
    </source>
</reference>
<proteinExistence type="predicted"/>
<dbReference type="Pfam" id="PF18859">
    <property type="entry name" value="acVLRF1"/>
    <property type="match status" value="1"/>
</dbReference>
<keyword evidence="3" id="KW-0378">Hydrolase</keyword>
<dbReference type="Gene3D" id="3.30.420.60">
    <property type="entry name" value="eRF1 domain 2"/>
    <property type="match status" value="1"/>
</dbReference>
<organism evidence="3 4">
    <name type="scientific">Halohasta litorea</name>
    <dbReference type="NCBI Taxonomy" id="869891"/>
    <lineage>
        <taxon>Archaea</taxon>
        <taxon>Methanobacteriati</taxon>
        <taxon>Methanobacteriota</taxon>
        <taxon>Stenosarchaea group</taxon>
        <taxon>Halobacteria</taxon>
        <taxon>Halobacteriales</taxon>
        <taxon>Haloferacaceae</taxon>
        <taxon>Halohasta</taxon>
    </lineage>
</organism>
<name>A0ABD6DBR0_9EURY</name>
<dbReference type="SUPFAM" id="SSF53137">
    <property type="entry name" value="Translational machinery components"/>
    <property type="match status" value="1"/>
</dbReference>
<feature type="region of interest" description="Disordered" evidence="1">
    <location>
        <begin position="26"/>
        <end position="45"/>
    </location>
</feature>
<keyword evidence="4" id="KW-1185">Reference proteome</keyword>
<comment type="caution">
    <text evidence="3">The sequence shown here is derived from an EMBL/GenBank/DDBJ whole genome shotgun (WGS) entry which is preliminary data.</text>
</comment>
<dbReference type="RefSeq" id="WP_256396153.1">
    <property type="nucleotide sequence ID" value="NZ_JANHDJ010000003.1"/>
</dbReference>